<evidence type="ECO:0000256" key="9">
    <source>
        <dbReference type="ARBA" id="ARBA00044613"/>
    </source>
</evidence>
<dbReference type="GO" id="GO:0005524">
    <property type="term" value="F:ATP binding"/>
    <property type="evidence" value="ECO:0007669"/>
    <property type="project" value="UniProtKB-UniRule"/>
</dbReference>
<dbReference type="Pfam" id="PF03727">
    <property type="entry name" value="Hexokinase_2"/>
    <property type="match status" value="1"/>
</dbReference>
<feature type="non-terminal residue" evidence="15">
    <location>
        <position position="1"/>
    </location>
</feature>
<comment type="catalytic activity">
    <reaction evidence="9">
        <text>a D-hexose + ATP = a D-hexose 6-phosphate + ADP + H(+)</text>
        <dbReference type="Rhea" id="RHEA:22740"/>
        <dbReference type="ChEBI" id="CHEBI:4194"/>
        <dbReference type="ChEBI" id="CHEBI:15378"/>
        <dbReference type="ChEBI" id="CHEBI:30616"/>
        <dbReference type="ChEBI" id="CHEBI:229467"/>
        <dbReference type="ChEBI" id="CHEBI:456216"/>
        <dbReference type="EC" id="2.7.1.1"/>
    </reaction>
    <physiologicalReaction direction="left-to-right" evidence="9">
        <dbReference type="Rhea" id="RHEA:22741"/>
    </physiologicalReaction>
</comment>
<dbReference type="SUPFAM" id="SSF53067">
    <property type="entry name" value="Actin-like ATPase domain"/>
    <property type="match status" value="2"/>
</dbReference>
<dbReference type="Pfam" id="PF00349">
    <property type="entry name" value="Hexokinase_1"/>
    <property type="match status" value="1"/>
</dbReference>
<evidence type="ECO:0000256" key="7">
    <source>
        <dbReference type="ARBA" id="ARBA00022840"/>
    </source>
</evidence>
<dbReference type="GO" id="GO:0001678">
    <property type="term" value="P:intracellular glucose homeostasis"/>
    <property type="evidence" value="ECO:0007669"/>
    <property type="project" value="InterPro"/>
</dbReference>
<evidence type="ECO:0000256" key="6">
    <source>
        <dbReference type="ARBA" id="ARBA00022777"/>
    </source>
</evidence>
<dbReference type="GO" id="GO:0006006">
    <property type="term" value="P:glucose metabolic process"/>
    <property type="evidence" value="ECO:0007669"/>
    <property type="project" value="TreeGrafter"/>
</dbReference>
<dbReference type="InterPro" id="IPR022673">
    <property type="entry name" value="Hexokinase_C"/>
</dbReference>
<dbReference type="EMBL" id="HAAD01005053">
    <property type="protein sequence ID" value="CDG71285.1"/>
    <property type="molecule type" value="mRNA"/>
</dbReference>
<comment type="catalytic activity">
    <reaction evidence="10">
        <text>D-fructose + ATP = D-fructose 6-phosphate + ADP + H(+)</text>
        <dbReference type="Rhea" id="RHEA:16125"/>
        <dbReference type="ChEBI" id="CHEBI:15378"/>
        <dbReference type="ChEBI" id="CHEBI:30616"/>
        <dbReference type="ChEBI" id="CHEBI:37721"/>
        <dbReference type="ChEBI" id="CHEBI:61527"/>
        <dbReference type="ChEBI" id="CHEBI:456216"/>
        <dbReference type="EC" id="2.7.1.1"/>
    </reaction>
    <physiologicalReaction direction="left-to-right" evidence="10">
        <dbReference type="Rhea" id="RHEA:16126"/>
    </physiologicalReaction>
</comment>
<dbReference type="UniPathway" id="UPA00109">
    <property type="reaction ID" value="UER00180"/>
</dbReference>
<sequence length="462" mass="51271">MFTSRIHISKVMAGAKRREELEKLFNHFELQRPELEKLITVLQKDIADGLSKTSHDVARCKMLLTYVQEKPNGTENGNFFALDLGGSNFRVLLVQINDGIIKKLQKTYPVSKDIMNSSRDALFGYIAECLASFVKETLGENHKRIEVIGFTFSFPVKQTSLTKGTLIKWTKGYNISGVVDHDIIQLLSEAIEKRQEISVGKIILLNDTTGAMMCGAYDDPEVEIGLILGTGSNACYMEKLENIEKFEEVLSGPQQFIVNMEWGAFGERDQLAFVATKFDLMVDEKSIHPGQQIFEKMISGMYLGELVRLCVLELIQKCILFHGVLSKEIQNMDAISSEDVSVFCGGVASEAIAILSNLGYKDALVEEILIIQDLCFAISRRSATLTSAGLAALIRRMGKKRVSVAIDGSLFKNHPTYKMFMYDALRMLLPTVTVKLVLAEDGSGKGAALVAAVVQRLDQSLN</sequence>
<dbReference type="GO" id="GO:0004340">
    <property type="term" value="F:glucokinase activity"/>
    <property type="evidence" value="ECO:0007669"/>
    <property type="project" value="TreeGrafter"/>
</dbReference>
<dbReference type="Gene3D" id="3.40.367.20">
    <property type="match status" value="1"/>
</dbReference>
<keyword evidence="8 12" id="KW-0324">Glycolysis</keyword>
<dbReference type="InterPro" id="IPR001312">
    <property type="entry name" value="Hexokinase"/>
</dbReference>
<evidence type="ECO:0000256" key="10">
    <source>
        <dbReference type="ARBA" id="ARBA00047905"/>
    </source>
</evidence>
<evidence type="ECO:0000256" key="8">
    <source>
        <dbReference type="ARBA" id="ARBA00023152"/>
    </source>
</evidence>
<proteinExistence type="evidence at transcript level"/>
<dbReference type="PANTHER" id="PTHR19443:SF16">
    <property type="entry name" value="HEXOKINASE TYPE 1-RELATED"/>
    <property type="match status" value="1"/>
</dbReference>
<dbReference type="FunFam" id="3.40.367.20:FF:000005">
    <property type="entry name" value="Phosphotransferase"/>
    <property type="match status" value="1"/>
</dbReference>
<evidence type="ECO:0000259" key="14">
    <source>
        <dbReference type="Pfam" id="PF03727"/>
    </source>
</evidence>
<dbReference type="InterPro" id="IPR022672">
    <property type="entry name" value="Hexokinase_N"/>
</dbReference>
<dbReference type="GO" id="GO:0005829">
    <property type="term" value="C:cytosol"/>
    <property type="evidence" value="ECO:0007669"/>
    <property type="project" value="TreeGrafter"/>
</dbReference>
<evidence type="ECO:0000259" key="13">
    <source>
        <dbReference type="Pfam" id="PF00349"/>
    </source>
</evidence>
<reference evidence="15" key="1">
    <citation type="journal article" date="2013" name="Genome Biol. Evol.">
        <title>Punctuated emergences of genetic and phenotypic innovations in eumetazoan, bilaterian, euteleostome, and hominidae ancestors.</title>
        <authorList>
            <person name="Wenger Y."/>
            <person name="Galliot B."/>
        </authorList>
    </citation>
    <scope>NUCLEOTIDE SEQUENCE</scope>
    <source>
        <tissue evidence="15">Whole animals</tissue>
    </source>
</reference>
<name>T2MH69_HYDVU</name>
<evidence type="ECO:0000256" key="1">
    <source>
        <dbReference type="ARBA" id="ARBA00004888"/>
    </source>
</evidence>
<evidence type="ECO:0000256" key="11">
    <source>
        <dbReference type="ARBA" id="ARBA00048160"/>
    </source>
</evidence>
<dbReference type="UniPathway" id="UPA00242"/>
<evidence type="ECO:0000256" key="12">
    <source>
        <dbReference type="RuleBase" id="RU362007"/>
    </source>
</evidence>
<dbReference type="EC" id="2.7.1.-" evidence="12"/>
<dbReference type="FunFam" id="3.30.420.40:FF:000805">
    <property type="entry name" value="Hexokinase-2"/>
    <property type="match status" value="1"/>
</dbReference>
<dbReference type="AlphaFoldDB" id="T2MH69"/>
<keyword evidence="6 12" id="KW-0418">Kinase</keyword>
<dbReference type="CDD" id="cd24019">
    <property type="entry name" value="ASKHA_NBD_HK_meta"/>
    <property type="match status" value="1"/>
</dbReference>
<comment type="pathway">
    <text evidence="2">Carbohydrate metabolism; hexose metabolism.</text>
</comment>
<dbReference type="Gene3D" id="3.30.420.40">
    <property type="match status" value="1"/>
</dbReference>
<protein>
    <recommendedName>
        <fullName evidence="12">Phosphotransferase</fullName>
        <ecNumber evidence="12">2.7.1.-</ecNumber>
    </recommendedName>
</protein>
<evidence type="ECO:0000256" key="2">
    <source>
        <dbReference type="ARBA" id="ARBA00005028"/>
    </source>
</evidence>
<feature type="domain" description="Hexokinase C-terminal" evidence="14">
    <location>
        <begin position="223"/>
        <end position="453"/>
    </location>
</feature>
<feature type="domain" description="Hexokinase N-terminal" evidence="13">
    <location>
        <begin position="21"/>
        <end position="217"/>
    </location>
</feature>
<accession>T2MH69</accession>
<evidence type="ECO:0000313" key="15">
    <source>
        <dbReference type="EMBL" id="CDG71285.1"/>
    </source>
</evidence>
<keyword evidence="5 12" id="KW-0547">Nucleotide-binding</keyword>
<keyword evidence="7 12" id="KW-0067">ATP-binding</keyword>
<dbReference type="GO" id="GO:0006096">
    <property type="term" value="P:glycolytic process"/>
    <property type="evidence" value="ECO:0007669"/>
    <property type="project" value="UniProtKB-UniPathway"/>
</dbReference>
<dbReference type="OrthoDB" id="419537at2759"/>
<dbReference type="PROSITE" id="PS51748">
    <property type="entry name" value="HEXOKINASE_2"/>
    <property type="match status" value="1"/>
</dbReference>
<gene>
    <name evidence="15" type="primary">HK1</name>
</gene>
<dbReference type="GO" id="GO:0005536">
    <property type="term" value="F:D-glucose binding"/>
    <property type="evidence" value="ECO:0007669"/>
    <property type="project" value="InterPro"/>
</dbReference>
<comment type="catalytic activity">
    <reaction evidence="11">
        <text>D-glucose + ATP = D-glucose 6-phosphate + ADP + H(+)</text>
        <dbReference type="Rhea" id="RHEA:17825"/>
        <dbReference type="ChEBI" id="CHEBI:4167"/>
        <dbReference type="ChEBI" id="CHEBI:15378"/>
        <dbReference type="ChEBI" id="CHEBI:30616"/>
        <dbReference type="ChEBI" id="CHEBI:61548"/>
        <dbReference type="ChEBI" id="CHEBI:456216"/>
        <dbReference type="EC" id="2.7.1.1"/>
    </reaction>
    <physiologicalReaction direction="left-to-right" evidence="11">
        <dbReference type="Rhea" id="RHEA:17826"/>
    </physiologicalReaction>
</comment>
<dbReference type="PRINTS" id="PR00475">
    <property type="entry name" value="HEXOKINASE"/>
</dbReference>
<keyword evidence="4 12" id="KW-0808">Transferase</keyword>
<evidence type="ECO:0000256" key="3">
    <source>
        <dbReference type="ARBA" id="ARBA00009225"/>
    </source>
</evidence>
<dbReference type="GO" id="GO:0008865">
    <property type="term" value="F:fructokinase activity"/>
    <property type="evidence" value="ECO:0007669"/>
    <property type="project" value="TreeGrafter"/>
</dbReference>
<dbReference type="GO" id="GO:0005739">
    <property type="term" value="C:mitochondrion"/>
    <property type="evidence" value="ECO:0007669"/>
    <property type="project" value="TreeGrafter"/>
</dbReference>
<dbReference type="InterPro" id="IPR043129">
    <property type="entry name" value="ATPase_NBD"/>
</dbReference>
<comment type="pathway">
    <text evidence="1">Carbohydrate degradation; glycolysis; D-glyceraldehyde 3-phosphate and glycerone phosphate from D-glucose: step 1/4.</text>
</comment>
<evidence type="ECO:0000256" key="5">
    <source>
        <dbReference type="ARBA" id="ARBA00022741"/>
    </source>
</evidence>
<evidence type="ECO:0000256" key="4">
    <source>
        <dbReference type="ARBA" id="ARBA00022679"/>
    </source>
</evidence>
<dbReference type="PANTHER" id="PTHR19443">
    <property type="entry name" value="HEXOKINASE"/>
    <property type="match status" value="1"/>
</dbReference>
<organism evidence="15">
    <name type="scientific">Hydra vulgaris</name>
    <name type="common">Hydra</name>
    <name type="synonym">Hydra attenuata</name>
    <dbReference type="NCBI Taxonomy" id="6087"/>
    <lineage>
        <taxon>Eukaryota</taxon>
        <taxon>Metazoa</taxon>
        <taxon>Cnidaria</taxon>
        <taxon>Hydrozoa</taxon>
        <taxon>Hydroidolina</taxon>
        <taxon>Anthoathecata</taxon>
        <taxon>Aplanulata</taxon>
        <taxon>Hydridae</taxon>
        <taxon>Hydra</taxon>
    </lineage>
</organism>
<comment type="similarity">
    <text evidence="3 12">Belongs to the hexokinase family.</text>
</comment>
<dbReference type="SMR" id="T2MH69"/>